<dbReference type="InterPro" id="IPR022791">
    <property type="entry name" value="L-PG_synthase/AglD"/>
</dbReference>
<dbReference type="OrthoDB" id="5104422at2"/>
<dbReference type="PANTHER" id="PTHR39087:SF2">
    <property type="entry name" value="UPF0104 MEMBRANE PROTEIN MJ1595"/>
    <property type="match status" value="1"/>
</dbReference>
<accession>R4PNE2</accession>
<dbReference type="HOGENOM" id="CLU_786844_0_0_0"/>
<proteinExistence type="predicted"/>
<gene>
    <name evidence="7" type="ORF">L336_0777</name>
</gene>
<evidence type="ECO:0000313" key="8">
    <source>
        <dbReference type="Proteomes" id="UP000013893"/>
    </source>
</evidence>
<keyword evidence="8" id="KW-1185">Reference proteome</keyword>
<dbReference type="RefSeq" id="WP_015641929.1">
    <property type="nucleotide sequence ID" value="NC_021219.1"/>
</dbReference>
<evidence type="ECO:0008006" key="9">
    <source>
        <dbReference type="Google" id="ProtNLM"/>
    </source>
</evidence>
<sequence length="352" mass="39272">MKRPSFRFWLSLTTLLLVAVLLYLSRHQLDHAWHLVREANLWLLVLIIPLIVAGNIVAGEMTLSYLRQKRLIQHISAWELMRVSMEFNFVNHVLPSGGMSGVSYLNWRLSKLGVAGTQSTVAQAVRFVTGFAAITTLLVVSVLAVTIDSGINRWIILMSSAMVFLMFIATLGVIYLVSSPVRMQRFAGWLATACNKLVRWATRGRKKAVIDSQRLMVMFNDMHRDYVSMMRDKKILLRPYLWGMLFYALDVAQFYIAFLALGVYVNPAAILIGYGIAQLAAFVVVTPGGAGAYEALMVLVLATTGLSEGRAIAGIILARVIILLMVIGLGYIFYQRALITYDKRDSESIGDN</sequence>
<name>R4PNE2_9BACT</name>
<keyword evidence="4 6" id="KW-1133">Transmembrane helix</keyword>
<feature type="transmembrane region" description="Helical" evidence="6">
    <location>
        <begin position="42"/>
        <end position="66"/>
    </location>
</feature>
<keyword evidence="2" id="KW-1003">Cell membrane</keyword>
<keyword evidence="3 6" id="KW-0812">Transmembrane</keyword>
<dbReference type="Proteomes" id="UP000013893">
    <property type="component" value="Chromosome"/>
</dbReference>
<dbReference type="GO" id="GO:0005886">
    <property type="term" value="C:plasma membrane"/>
    <property type="evidence" value="ECO:0007669"/>
    <property type="project" value="UniProtKB-SubCell"/>
</dbReference>
<evidence type="ECO:0000256" key="5">
    <source>
        <dbReference type="ARBA" id="ARBA00023136"/>
    </source>
</evidence>
<feature type="transmembrane region" description="Helical" evidence="6">
    <location>
        <begin position="240"/>
        <end position="264"/>
    </location>
</feature>
<feature type="transmembrane region" description="Helical" evidence="6">
    <location>
        <begin position="127"/>
        <end position="147"/>
    </location>
</feature>
<evidence type="ECO:0000256" key="1">
    <source>
        <dbReference type="ARBA" id="ARBA00004651"/>
    </source>
</evidence>
<evidence type="ECO:0000256" key="2">
    <source>
        <dbReference type="ARBA" id="ARBA00022475"/>
    </source>
</evidence>
<evidence type="ECO:0000256" key="4">
    <source>
        <dbReference type="ARBA" id="ARBA00022989"/>
    </source>
</evidence>
<feature type="transmembrane region" description="Helical" evidence="6">
    <location>
        <begin position="311"/>
        <end position="334"/>
    </location>
</feature>
<reference evidence="7 8" key="1">
    <citation type="journal article" date="2013" name="Nat. Biotechnol.">
        <title>Genome sequences of rare, uncultured bacteria obtained by differential coverage binning of multiple metagenomes.</title>
        <authorList>
            <person name="Albertsen M."/>
            <person name="Hugenholtz P."/>
            <person name="Skarshewski A."/>
            <person name="Nielsen K.L."/>
            <person name="Tyson G.W."/>
            <person name="Nielsen P.H."/>
        </authorList>
    </citation>
    <scope>NUCLEOTIDE SEQUENCE [LARGE SCALE GENOMIC DNA]</scope>
    <source>
        <strain evidence="7">TM71</strain>
    </source>
</reference>
<comment type="subcellular location">
    <subcellularLocation>
        <location evidence="1">Cell membrane</location>
        <topology evidence="1">Multi-pass membrane protein</topology>
    </subcellularLocation>
</comment>
<evidence type="ECO:0000256" key="6">
    <source>
        <dbReference type="SAM" id="Phobius"/>
    </source>
</evidence>
<dbReference type="NCBIfam" id="TIGR00374">
    <property type="entry name" value="flippase-like domain"/>
    <property type="match status" value="1"/>
</dbReference>
<organism evidence="7 8">
    <name type="scientific">Candidatus Saccharimonas aalborgensis</name>
    <dbReference type="NCBI Taxonomy" id="1332188"/>
    <lineage>
        <taxon>Bacteria</taxon>
        <taxon>Candidatus Saccharimonadota</taxon>
        <taxon>Candidatus Saccharimonadia</taxon>
        <taxon>Candidatus Saccharimonadales</taxon>
        <taxon>Candidatus Saccharimonadaceae</taxon>
        <taxon>Candidatus Saccharimonas</taxon>
    </lineage>
</organism>
<feature type="transmembrane region" description="Helical" evidence="6">
    <location>
        <begin position="271"/>
        <end position="291"/>
    </location>
</feature>
<dbReference type="STRING" id="1332188.L336_0777"/>
<dbReference type="EMBL" id="CP005957">
    <property type="protein sequence ID" value="AGL62479.1"/>
    <property type="molecule type" value="Genomic_DNA"/>
</dbReference>
<feature type="transmembrane region" description="Helical" evidence="6">
    <location>
        <begin position="154"/>
        <end position="177"/>
    </location>
</feature>
<dbReference type="AlphaFoldDB" id="R4PNE2"/>
<keyword evidence="5 6" id="KW-0472">Membrane</keyword>
<dbReference type="PANTHER" id="PTHR39087">
    <property type="entry name" value="UPF0104 MEMBRANE PROTEIN MJ1595"/>
    <property type="match status" value="1"/>
</dbReference>
<evidence type="ECO:0000313" key="7">
    <source>
        <dbReference type="EMBL" id="AGL62479.1"/>
    </source>
</evidence>
<protein>
    <recommendedName>
        <fullName evidence="9">Integral membrane protein</fullName>
    </recommendedName>
</protein>
<dbReference type="Pfam" id="PF03706">
    <property type="entry name" value="LPG_synthase_TM"/>
    <property type="match status" value="1"/>
</dbReference>
<evidence type="ECO:0000256" key="3">
    <source>
        <dbReference type="ARBA" id="ARBA00022692"/>
    </source>
</evidence>
<dbReference type="KEGG" id="saal:L336_0777"/>
<feature type="transmembrane region" description="Helical" evidence="6">
    <location>
        <begin position="87"/>
        <end position="107"/>
    </location>
</feature>